<dbReference type="EMBL" id="VXIV02002474">
    <property type="protein sequence ID" value="KAF6025319.1"/>
    <property type="molecule type" value="Genomic_DNA"/>
</dbReference>
<evidence type="ECO:0000313" key="3">
    <source>
        <dbReference type="Proteomes" id="UP000593567"/>
    </source>
</evidence>
<sequence length="223" mass="25932">MSILLFVLIDKEGLTIELPMLIGNVTEISTTSDQAKRINNISQMGLDNSNNYDSTLHANNPGYLNSYSGVKADNTWVDSFVTSKKHKDMMRKRVLRQSSDYRQQETVRSRNRMKLRRSNPEYREKERKRDRERRRLARTTNPEKRAIERERDRLYKKRIRSDSKVEFIMSASTVSHEVVLHDSHSEQQSLEFDSVLDNSHSNNLITISCMSDNSGGIMVMDNT</sequence>
<organism evidence="2 3">
    <name type="scientific">Bugula neritina</name>
    <name type="common">Brown bryozoan</name>
    <name type="synonym">Sertularia neritina</name>
    <dbReference type="NCBI Taxonomy" id="10212"/>
    <lineage>
        <taxon>Eukaryota</taxon>
        <taxon>Metazoa</taxon>
        <taxon>Spiralia</taxon>
        <taxon>Lophotrochozoa</taxon>
        <taxon>Bryozoa</taxon>
        <taxon>Gymnolaemata</taxon>
        <taxon>Cheilostomatida</taxon>
        <taxon>Flustrina</taxon>
        <taxon>Buguloidea</taxon>
        <taxon>Bugulidae</taxon>
        <taxon>Bugula</taxon>
    </lineage>
</organism>
<gene>
    <name evidence="2" type="ORF">EB796_016374</name>
</gene>
<name>A0A7J7JG78_BUGNE</name>
<dbReference type="AlphaFoldDB" id="A0A7J7JG78"/>
<evidence type="ECO:0000256" key="1">
    <source>
        <dbReference type="SAM" id="MobiDB-lite"/>
    </source>
</evidence>
<proteinExistence type="predicted"/>
<reference evidence="2" key="1">
    <citation type="submission" date="2020-06" db="EMBL/GenBank/DDBJ databases">
        <title>Draft genome of Bugula neritina, a colonial animal packing powerful symbionts and potential medicines.</title>
        <authorList>
            <person name="Rayko M."/>
        </authorList>
    </citation>
    <scope>NUCLEOTIDE SEQUENCE [LARGE SCALE GENOMIC DNA]</scope>
    <source>
        <strain evidence="2">Kwan_BN1</strain>
    </source>
</reference>
<dbReference type="OrthoDB" id="6102882at2759"/>
<dbReference type="Proteomes" id="UP000593567">
    <property type="component" value="Unassembled WGS sequence"/>
</dbReference>
<feature type="region of interest" description="Disordered" evidence="1">
    <location>
        <begin position="88"/>
        <end position="144"/>
    </location>
</feature>
<feature type="compositionally biased region" description="Basic and acidic residues" evidence="1">
    <location>
        <begin position="118"/>
        <end position="129"/>
    </location>
</feature>
<keyword evidence="3" id="KW-1185">Reference proteome</keyword>
<comment type="caution">
    <text evidence="2">The sequence shown here is derived from an EMBL/GenBank/DDBJ whole genome shotgun (WGS) entry which is preliminary data.</text>
</comment>
<accession>A0A7J7JG78</accession>
<protein>
    <submittedName>
        <fullName evidence="2">Uncharacterized protein</fullName>
    </submittedName>
</protein>
<evidence type="ECO:0000313" key="2">
    <source>
        <dbReference type="EMBL" id="KAF6025319.1"/>
    </source>
</evidence>